<name>A0A657IVE5_9MICC</name>
<reference evidence="2 3" key="1">
    <citation type="submission" date="2016-04" db="EMBL/GenBank/DDBJ databases">
        <title>Identification of putative biosynthetic pathways for the production of bioactive secondary metabolites by the marine actinomycete Kocuria kristinae RUTW2-3.</title>
        <authorList>
            <person name="Waterworth S.C."/>
            <person name="Walmsley T.A."/>
            <person name="Matongo T."/>
            <person name="Davies-Coleman M.T."/>
            <person name="Dorrington R.A."/>
        </authorList>
    </citation>
    <scope>NUCLEOTIDE SEQUENCE [LARGE SCALE GENOMIC DNA]</scope>
    <source>
        <strain evidence="2 3">RUTW4-5</strain>
    </source>
</reference>
<dbReference type="EMBL" id="LWGZ01000765">
    <property type="protein sequence ID" value="OAX57602.1"/>
    <property type="molecule type" value="Genomic_DNA"/>
</dbReference>
<proteinExistence type="predicted"/>
<feature type="compositionally biased region" description="Polar residues" evidence="1">
    <location>
        <begin position="58"/>
        <end position="97"/>
    </location>
</feature>
<gene>
    <name evidence="2" type="ORF">A5N15_08620</name>
</gene>
<feature type="region of interest" description="Disordered" evidence="1">
    <location>
        <begin position="54"/>
        <end position="104"/>
    </location>
</feature>
<feature type="region of interest" description="Disordered" evidence="1">
    <location>
        <begin position="1"/>
        <end position="24"/>
    </location>
</feature>
<evidence type="ECO:0000256" key="1">
    <source>
        <dbReference type="SAM" id="MobiDB-lite"/>
    </source>
</evidence>
<sequence>MHDAGAVGLGHRIQDGPGVGDARAAGVAGPLSWTTTESGMCRWDRCRANSVMVEPQARPSTVPGSSSPSRCSAATRQTCSRRTSSETPAATGTTSAVTPKPRWI</sequence>
<dbReference type="Proteomes" id="UP000092021">
    <property type="component" value="Unassembled WGS sequence"/>
</dbReference>
<dbReference type="AlphaFoldDB" id="A0A657IVE5"/>
<accession>A0A657IVE5</accession>
<protein>
    <submittedName>
        <fullName evidence="2">Uncharacterized protein</fullName>
    </submittedName>
</protein>
<comment type="caution">
    <text evidence="2">The sequence shown here is derived from an EMBL/GenBank/DDBJ whole genome shotgun (WGS) entry which is preliminary data.</text>
</comment>
<evidence type="ECO:0000313" key="3">
    <source>
        <dbReference type="Proteomes" id="UP000092021"/>
    </source>
</evidence>
<organism evidence="2 3">
    <name type="scientific">Rothia kristinae</name>
    <dbReference type="NCBI Taxonomy" id="37923"/>
    <lineage>
        <taxon>Bacteria</taxon>
        <taxon>Bacillati</taxon>
        <taxon>Actinomycetota</taxon>
        <taxon>Actinomycetes</taxon>
        <taxon>Micrococcales</taxon>
        <taxon>Micrococcaceae</taxon>
        <taxon>Rothia</taxon>
    </lineage>
</organism>
<evidence type="ECO:0000313" key="2">
    <source>
        <dbReference type="EMBL" id="OAX57602.1"/>
    </source>
</evidence>